<evidence type="ECO:0000256" key="1">
    <source>
        <dbReference type="ARBA" id="ARBA00001445"/>
    </source>
</evidence>
<dbReference type="SUPFAM" id="SSF48208">
    <property type="entry name" value="Six-hairpin glycosidases"/>
    <property type="match status" value="1"/>
</dbReference>
<evidence type="ECO:0000256" key="3">
    <source>
        <dbReference type="ARBA" id="ARBA00022801"/>
    </source>
</evidence>
<evidence type="ECO:0000313" key="9">
    <source>
        <dbReference type="EMBL" id="BCS85901.1"/>
    </source>
</evidence>
<dbReference type="Pfam" id="PF25788">
    <property type="entry name" value="Ig_Rha78A_N"/>
    <property type="match status" value="1"/>
</dbReference>
<dbReference type="InterPro" id="IPR035396">
    <property type="entry name" value="Bac_rhamnosid6H"/>
</dbReference>
<protein>
    <recommendedName>
        <fullName evidence="2">alpha-L-rhamnosidase</fullName>
        <ecNumber evidence="2">3.2.1.40</ecNumber>
    </recommendedName>
</protein>
<dbReference type="GO" id="GO:0016787">
    <property type="term" value="F:hydrolase activity"/>
    <property type="evidence" value="ECO:0007669"/>
    <property type="project" value="UniProtKB-KW"/>
</dbReference>
<feature type="domain" description="Alpha-L-rhamnosidase concanavalin-like" evidence="5">
    <location>
        <begin position="356"/>
        <end position="447"/>
    </location>
</feature>
<dbReference type="SUPFAM" id="SSF49265">
    <property type="entry name" value="Fibronectin type III"/>
    <property type="match status" value="1"/>
</dbReference>
<dbReference type="PANTHER" id="PTHR33307:SF11">
    <property type="entry name" value="ALPHA-L-RHAMNOSIDASE"/>
    <property type="match status" value="1"/>
</dbReference>
<dbReference type="Pfam" id="PF17390">
    <property type="entry name" value="Bac_rhamnosid_C"/>
    <property type="match status" value="1"/>
</dbReference>
<gene>
    <name evidence="9" type="ORF">prwr041_17940</name>
</gene>
<dbReference type="RefSeq" id="WP_237072195.1">
    <property type="nucleotide sequence ID" value="NZ_AP024484.1"/>
</dbReference>
<dbReference type="PIRSF" id="PIRSF010631">
    <property type="entry name" value="A-rhamnsds"/>
    <property type="match status" value="1"/>
</dbReference>
<name>A0ABN6EMH4_9BACT</name>
<dbReference type="EMBL" id="AP024484">
    <property type="protein sequence ID" value="BCS85901.1"/>
    <property type="molecule type" value="Genomic_DNA"/>
</dbReference>
<dbReference type="Pfam" id="PF08531">
    <property type="entry name" value="Bac_rhamnosid_N"/>
    <property type="match status" value="1"/>
</dbReference>
<feature type="domain" description="Alpha-L-rhamnosidase C-terminal" evidence="8">
    <location>
        <begin position="809"/>
        <end position="874"/>
    </location>
</feature>
<dbReference type="Gene3D" id="1.50.10.10">
    <property type="match status" value="1"/>
</dbReference>
<comment type="catalytic activity">
    <reaction evidence="1">
        <text>Hydrolysis of terminal non-reducing alpha-L-rhamnose residues in alpha-L-rhamnosides.</text>
        <dbReference type="EC" id="3.2.1.40"/>
    </reaction>
</comment>
<proteinExistence type="predicted"/>
<dbReference type="InterPro" id="IPR008902">
    <property type="entry name" value="Rhamnosid_concanavalin"/>
</dbReference>
<evidence type="ECO:0000259" key="5">
    <source>
        <dbReference type="Pfam" id="PF05592"/>
    </source>
</evidence>
<feature type="signal peptide" evidence="4">
    <location>
        <begin position="1"/>
        <end position="23"/>
    </location>
</feature>
<dbReference type="Gene3D" id="2.60.120.260">
    <property type="entry name" value="Galactose-binding domain-like"/>
    <property type="match status" value="2"/>
</dbReference>
<keyword evidence="4" id="KW-0732">Signal</keyword>
<dbReference type="PANTHER" id="PTHR33307">
    <property type="entry name" value="ALPHA-RHAMNOSIDASE (EUROFUNG)"/>
    <property type="match status" value="1"/>
</dbReference>
<keyword evidence="3 9" id="KW-0378">Hydrolase</keyword>
<keyword evidence="10" id="KW-1185">Reference proteome</keyword>
<dbReference type="InterPro" id="IPR008928">
    <property type="entry name" value="6-hairpin_glycosidase_sf"/>
</dbReference>
<dbReference type="Gene3D" id="2.60.420.10">
    <property type="entry name" value="Maltose phosphorylase, domain 3"/>
    <property type="match status" value="1"/>
</dbReference>
<dbReference type="Pfam" id="PF17389">
    <property type="entry name" value="Bac_rhamnosid6H"/>
    <property type="match status" value="1"/>
</dbReference>
<evidence type="ECO:0000259" key="8">
    <source>
        <dbReference type="Pfam" id="PF17390"/>
    </source>
</evidence>
<dbReference type="Proteomes" id="UP001319045">
    <property type="component" value="Chromosome"/>
</dbReference>
<dbReference type="InterPro" id="IPR035398">
    <property type="entry name" value="Bac_rhamnosid_C"/>
</dbReference>
<organism evidence="9 10">
    <name type="scientific">Prevotella herbatica</name>
    <dbReference type="NCBI Taxonomy" id="2801997"/>
    <lineage>
        <taxon>Bacteria</taxon>
        <taxon>Pseudomonadati</taxon>
        <taxon>Bacteroidota</taxon>
        <taxon>Bacteroidia</taxon>
        <taxon>Bacteroidales</taxon>
        <taxon>Prevotellaceae</taxon>
        <taxon>Prevotella</taxon>
    </lineage>
</organism>
<evidence type="ECO:0000259" key="7">
    <source>
        <dbReference type="Pfam" id="PF17389"/>
    </source>
</evidence>
<sequence length="909" mass="103215">MKSAIKTLFAIVSFMLMPNMTSAQENPSTYNLRINNTSLGSDNTEHLCFSWNINSEKRGFNQKAYQIELSSNNKVIWNSGRINSSESILVPYNGPQLNPATQYTWKVKIWSANGETSEWSQPSNFTTGLFTDKDWAGAKWIALQKDRKDWYVVPGIHSPLVKKHINDKDFGTYLLPKFKHSFTATKKISRALAFICGLGQFELCINGKKISDDFLDPGWTKYDKKALYVTFDVTKDIKEGDNEIGISLGNGFYNIPRRGYFKWLGSFGAPKVRMLLRLEYEDGKVKNIITDKTWKAAQSAITQSGIYSGESYDATKENMPWQKVIITSYTGLLESQKNPPVKVHEEIAVNRIFKNAKGNWVYDLGQNFSGIIRVKLRGKRGKTVTFRPAELLNPDSTVNQSATGKYALSYTLKGGTTEEWSPKFSYYGFRYVQLEDAVPQDKTNPDSLPTVEDLTGLHTCSSASEVGTFNCSNRLFNRTFELIDWAVRSNMQSLLTDCPHREKLGWLEEAHLMQYSMQYRYDLRMLYHKIMGDMEDSQTPNGNIPTIAPEYVHFDGGFEDTPEWGSAFIICPWYIYKWYRDKSLLDRYYDSMKRMLTYLSSREDKDGIVAYGLGDWFDIGPERPGVAQLTSNGVTATAIYYYDTKIMAETALLLNKHNDYTYYNEKAEKIKLAFNKRYLNSDGCYDRNSQTANAMAVYMGLVPEDKKDIVMKHLVADIQSRGNSLTAGDVGYRYVVQTLKDNGYSQVINDMNSRYDVPGYGWQLSHGATALTESWQAYGFVSNNHLMLGHLQEWFFNGIGGISQTDNSIAWKEVCINPQIVSSVNNATTSFISPYGKITCEWKITDNKYTLEINIPANSKAVIHLPTTEADKITDYGISVSKAETKVIGNETIINVGSGHYYFECPYSK</sequence>
<feature type="domain" description="Alpha-L-rhamnosidase six-hairpin glycosidase" evidence="7">
    <location>
        <begin position="465"/>
        <end position="798"/>
    </location>
</feature>
<evidence type="ECO:0000256" key="4">
    <source>
        <dbReference type="SAM" id="SignalP"/>
    </source>
</evidence>
<dbReference type="InterPro" id="IPR036116">
    <property type="entry name" value="FN3_sf"/>
</dbReference>
<evidence type="ECO:0000256" key="2">
    <source>
        <dbReference type="ARBA" id="ARBA00012652"/>
    </source>
</evidence>
<evidence type="ECO:0000313" key="10">
    <source>
        <dbReference type="Proteomes" id="UP001319045"/>
    </source>
</evidence>
<dbReference type="Gene3D" id="2.60.40.10">
    <property type="entry name" value="Immunoglobulins"/>
    <property type="match status" value="1"/>
</dbReference>
<dbReference type="EC" id="3.2.1.40" evidence="2"/>
<feature type="domain" description="Bacterial alpha-L-rhamnosidase N-terminal" evidence="6">
    <location>
        <begin position="186"/>
        <end position="324"/>
    </location>
</feature>
<dbReference type="InterPro" id="IPR012341">
    <property type="entry name" value="6hp_glycosidase-like_sf"/>
</dbReference>
<reference evidence="9 10" key="1">
    <citation type="journal article" date="2022" name="Int. J. Syst. Evol. Microbiol.">
        <title>Prevotella herbatica sp. nov., a plant polysaccharide-decomposing anaerobic bacterium isolated from a methanogenic reactor.</title>
        <authorList>
            <person name="Uek A."/>
            <person name="Tonouchi A."/>
            <person name="Kaku N."/>
            <person name="Ueki K."/>
        </authorList>
    </citation>
    <scope>NUCLEOTIDE SEQUENCE [LARGE SCALE GENOMIC DNA]</scope>
    <source>
        <strain evidence="9 10">WR041</strain>
    </source>
</reference>
<feature type="chain" id="PRO_5045036389" description="alpha-L-rhamnosidase" evidence="4">
    <location>
        <begin position="24"/>
        <end position="909"/>
    </location>
</feature>
<dbReference type="InterPro" id="IPR016007">
    <property type="entry name" value="Alpha_rhamnosid"/>
</dbReference>
<dbReference type="InterPro" id="IPR013783">
    <property type="entry name" value="Ig-like_fold"/>
</dbReference>
<dbReference type="Pfam" id="PF05592">
    <property type="entry name" value="Bac_rhamnosid"/>
    <property type="match status" value="1"/>
</dbReference>
<dbReference type="InterPro" id="IPR013737">
    <property type="entry name" value="Bac_rhamnosid_N"/>
</dbReference>
<accession>A0ABN6EMH4</accession>
<evidence type="ECO:0000259" key="6">
    <source>
        <dbReference type="Pfam" id="PF08531"/>
    </source>
</evidence>